<organism evidence="1 2">
    <name type="scientific">Aspergillus novoparasiticus</name>
    <dbReference type="NCBI Taxonomy" id="986946"/>
    <lineage>
        <taxon>Eukaryota</taxon>
        <taxon>Fungi</taxon>
        <taxon>Dikarya</taxon>
        <taxon>Ascomycota</taxon>
        <taxon>Pezizomycotina</taxon>
        <taxon>Eurotiomycetes</taxon>
        <taxon>Eurotiomycetidae</taxon>
        <taxon>Eurotiales</taxon>
        <taxon>Aspergillaceae</taxon>
        <taxon>Aspergillus</taxon>
        <taxon>Aspergillus subgen. Circumdati</taxon>
    </lineage>
</organism>
<dbReference type="AlphaFoldDB" id="A0A5N6E6F9"/>
<dbReference type="EMBL" id="ML733679">
    <property type="protein sequence ID" value="KAB8213156.1"/>
    <property type="molecule type" value="Genomic_DNA"/>
</dbReference>
<reference evidence="1 2" key="1">
    <citation type="submission" date="2019-04" db="EMBL/GenBank/DDBJ databases">
        <title>Fungal friends and foes A comparative genomics study of 23 Aspergillus species from section Flavi.</title>
        <authorList>
            <consortium name="DOE Joint Genome Institute"/>
            <person name="Kjaerbolling I."/>
            <person name="Vesth T.C."/>
            <person name="Frisvad J.C."/>
            <person name="Nybo J.L."/>
            <person name="Theobald S."/>
            <person name="Kildgaard S."/>
            <person name="Petersen T.I."/>
            <person name="Kuo A."/>
            <person name="Sato A."/>
            <person name="Lyhne E.K."/>
            <person name="Kogle M.E."/>
            <person name="Wiebenga A."/>
            <person name="Kun R.S."/>
            <person name="Lubbers R.J."/>
            <person name="Makela M.R."/>
            <person name="Barry K."/>
            <person name="Chovatia M."/>
            <person name="Clum A."/>
            <person name="Daum C."/>
            <person name="Haridas S."/>
            <person name="He G."/>
            <person name="LaButti K."/>
            <person name="Lipzen A."/>
            <person name="Mondo S."/>
            <person name="Pangilinan J."/>
            <person name="Riley R."/>
            <person name="Salamov A."/>
            <person name="Simmons B.A."/>
            <person name="Magnuson J.K."/>
            <person name="Henrissat B."/>
            <person name="Mortensen U.H."/>
            <person name="Larsen T.O."/>
            <person name="De vries R.P."/>
            <person name="Grigoriev I.V."/>
            <person name="Machida M."/>
            <person name="Baker S.E."/>
            <person name="Andersen M.R."/>
        </authorList>
    </citation>
    <scope>NUCLEOTIDE SEQUENCE [LARGE SCALE GENOMIC DNA]</scope>
    <source>
        <strain evidence="1 2">CBS 126849</strain>
    </source>
</reference>
<proteinExistence type="predicted"/>
<accession>A0A5N6E6F9</accession>
<sequence>MSLPGNLTSSELVDRLEAERKEFTEEYLPLTNKQLRGVQKCSHLVGNRDTILRNTPKKRARDILSHLWQHSKEVYFLCALATHPTALGTLKSPDYLRVVLRWWSKVDHPKGLAETVERHKEVLPYRKTNGPPYRTNLRDTDLINFLQTYSGEQRSLAIRITDDENELPAIEISREMCQELIMFAMESTRTRLMISEQDQDRG</sequence>
<evidence type="ECO:0000313" key="1">
    <source>
        <dbReference type="EMBL" id="KAB8213156.1"/>
    </source>
</evidence>
<keyword evidence="2" id="KW-1185">Reference proteome</keyword>
<gene>
    <name evidence="1" type="ORF">BDV33DRAFT_185321</name>
</gene>
<evidence type="ECO:0000313" key="2">
    <source>
        <dbReference type="Proteomes" id="UP000326799"/>
    </source>
</evidence>
<name>A0A5N6E6F9_9EURO</name>
<protein>
    <submittedName>
        <fullName evidence="1">Uncharacterized protein</fullName>
    </submittedName>
</protein>
<dbReference type="Proteomes" id="UP000326799">
    <property type="component" value="Unassembled WGS sequence"/>
</dbReference>